<proteinExistence type="predicted"/>
<feature type="compositionally biased region" description="Basic and acidic residues" evidence="1">
    <location>
        <begin position="644"/>
        <end position="660"/>
    </location>
</feature>
<feature type="region of interest" description="Disordered" evidence="1">
    <location>
        <begin position="638"/>
        <end position="660"/>
    </location>
</feature>
<evidence type="ECO:0000256" key="1">
    <source>
        <dbReference type="SAM" id="MobiDB-lite"/>
    </source>
</evidence>
<feature type="region of interest" description="Disordered" evidence="1">
    <location>
        <begin position="418"/>
        <end position="494"/>
    </location>
</feature>
<dbReference type="eggNOG" id="ENOG502RDXS">
    <property type="taxonomic scope" value="Eukaryota"/>
</dbReference>
<name>R9NVL6_PSEHS</name>
<organism evidence="2 3">
    <name type="scientific">Pseudozyma hubeiensis (strain SY62)</name>
    <name type="common">Yeast</name>
    <dbReference type="NCBI Taxonomy" id="1305764"/>
    <lineage>
        <taxon>Eukaryota</taxon>
        <taxon>Fungi</taxon>
        <taxon>Dikarya</taxon>
        <taxon>Basidiomycota</taxon>
        <taxon>Ustilaginomycotina</taxon>
        <taxon>Ustilaginomycetes</taxon>
        <taxon>Ustilaginales</taxon>
        <taxon>Ustilaginaceae</taxon>
        <taxon>Pseudozyma</taxon>
    </lineage>
</organism>
<dbReference type="HOGENOM" id="CLU_364159_0_0_1"/>
<accession>R9NVL6</accession>
<protein>
    <submittedName>
        <fullName evidence="2">Uncharacterized protein</fullName>
    </submittedName>
</protein>
<sequence>MEAVYSKCSKSAVYNELHRGLQPFVYWHVTESIQEGYNPESIGELQEHAEVEALVLERRSVARDCALGYFVSLLHHYLARQTDLSQPHIDQAIAELSADFEKETPLAPFADFRLDIADIYAYVEEQKQNAGLIADDGDWHHRSGISSNLQWNVVFKNALDLTRTAYTDACQRFEHRFIAEAQADLALIQLVADADLAGLAFQTRAKPRHVPAPPTSLADKKDPHAQYWSNRIGHTVDPASKNLPDFDPEHLISAGRAFRTACIDNIRADSDAAARASQAGKELDVVLSKAINLDTNPIRLLEHARGRWTPQQTTSEPPVDEESTIRAAKEVLNTALRILGQRDGQRNINLRTDCLNLRGHINKRLAALRPQHQANYLGRAVADWFTSSELDSSQSDIIELLAQTEIAIESLNENIAQEANKKPSSADSAVSRDASASGAITANATATADQPDTAPGSGAESVTVRLPPSSKVTGETAAAKNPTPKVESTSSPAKPREKIILDSPFFRSDLVTGLMVDALLALPFPHRAFRETLRFPPAAAIAGASQDHVPMLDRLAKAHQQSTKALTAENRAQLKTAIKAVSAVLALPDVQQMTREDSPEKVLRRTSLRLVLGTLHLLLNEFVKGQTELELVSNALRPNARGGRTGEQKQSSDEAASDARERTISHMQTRVQGQTLFLLAKTCWMTNKVQEAIKFFRWFVRWYSEQQAERVAERKGHDEEEGGRGTRQEGGEASSIDVEELDMGWWDKVVVVTKT</sequence>
<feature type="compositionally biased region" description="Low complexity" evidence="1">
    <location>
        <begin position="425"/>
        <end position="455"/>
    </location>
</feature>
<evidence type="ECO:0000313" key="3">
    <source>
        <dbReference type="Proteomes" id="UP000014071"/>
    </source>
</evidence>
<dbReference type="OrthoDB" id="2546354at2759"/>
<keyword evidence="3" id="KW-1185">Reference proteome</keyword>
<gene>
    <name evidence="2" type="ORF">PHSY_000058</name>
</gene>
<dbReference type="GeneID" id="24105370"/>
<dbReference type="RefSeq" id="XP_012186091.1">
    <property type="nucleotide sequence ID" value="XM_012330701.1"/>
</dbReference>
<evidence type="ECO:0000313" key="2">
    <source>
        <dbReference type="EMBL" id="GAC92504.1"/>
    </source>
</evidence>
<reference evidence="3" key="1">
    <citation type="journal article" date="2013" name="Genome Announc.">
        <title>Draft genome sequence of the basidiomycetous yeast-like fungus Pseudozyma hubeiensis SY62, which produces an abundant amount of the biosurfactant mannosylerythritol lipids.</title>
        <authorList>
            <person name="Konishi M."/>
            <person name="Hatada Y."/>
            <person name="Horiuchi J."/>
        </authorList>
    </citation>
    <scope>NUCLEOTIDE SEQUENCE [LARGE SCALE GENOMIC DNA]</scope>
    <source>
        <strain evidence="3">SY62</strain>
    </source>
</reference>
<feature type="region of interest" description="Disordered" evidence="1">
    <location>
        <begin position="710"/>
        <end position="739"/>
    </location>
</feature>
<feature type="compositionally biased region" description="Basic and acidic residues" evidence="1">
    <location>
        <begin position="710"/>
        <end position="730"/>
    </location>
</feature>
<dbReference type="EMBL" id="DF238766">
    <property type="protein sequence ID" value="GAC92504.1"/>
    <property type="molecule type" value="Genomic_DNA"/>
</dbReference>
<dbReference type="Proteomes" id="UP000014071">
    <property type="component" value="Unassembled WGS sequence"/>
</dbReference>
<dbReference type="AlphaFoldDB" id="R9NVL6"/>